<proteinExistence type="predicted"/>
<gene>
    <name evidence="1" type="ORF">CNR34_00052</name>
</gene>
<sequence>MKLSLDKMINRLTGRRWQYQVEFTYTLQPGVPNSGTVSRGMTLSVNDRNILADHRHIKKALIPDFVKELPPHLRTNGALMISKISYIGWFRDRDVRPPQTGKLGHRKPFGALV</sequence>
<name>A0A2H4P739_9CAUD</name>
<keyword evidence="2" id="KW-1185">Reference proteome</keyword>
<dbReference type="Proteomes" id="UP000241592">
    <property type="component" value="Segment"/>
</dbReference>
<evidence type="ECO:0000313" key="2">
    <source>
        <dbReference type="Proteomes" id="UP000241592"/>
    </source>
</evidence>
<reference evidence="1 2" key="1">
    <citation type="submission" date="2017-09" db="EMBL/GenBank/DDBJ databases">
        <authorList>
            <person name="Ehlers B."/>
            <person name="Leendertz F.H."/>
        </authorList>
    </citation>
    <scope>NUCLEOTIDE SEQUENCE [LARGE SCALE GENOMIC DNA]</scope>
</reference>
<protein>
    <submittedName>
        <fullName evidence="1">Uncharacterized protein</fullName>
    </submittedName>
</protein>
<evidence type="ECO:0000313" key="1">
    <source>
        <dbReference type="EMBL" id="ATW57985.1"/>
    </source>
</evidence>
<accession>A0A2H4P739</accession>
<organism evidence="1 2">
    <name type="scientific">Pseudomonas phage nickie</name>
    <dbReference type="NCBI Taxonomy" id="2048977"/>
    <lineage>
        <taxon>Viruses</taxon>
        <taxon>Duplodnaviria</taxon>
        <taxon>Heunggongvirae</taxon>
        <taxon>Uroviricota</taxon>
        <taxon>Caudoviricetes</taxon>
        <taxon>Nickievirus</taxon>
        <taxon>Nickievirus nickie</taxon>
    </lineage>
</organism>
<dbReference type="EMBL" id="MG018927">
    <property type="protein sequence ID" value="ATW57985.1"/>
    <property type="molecule type" value="Genomic_DNA"/>
</dbReference>